<evidence type="ECO:0000313" key="4">
    <source>
        <dbReference type="Proteomes" id="UP000298602"/>
    </source>
</evidence>
<dbReference type="Pfam" id="PF10816">
    <property type="entry name" value="DUF2760"/>
    <property type="match status" value="1"/>
</dbReference>
<evidence type="ECO:0000259" key="2">
    <source>
        <dbReference type="Pfam" id="PF10816"/>
    </source>
</evidence>
<keyword evidence="1" id="KW-0812">Transmembrane</keyword>
<dbReference type="EMBL" id="CP040098">
    <property type="protein sequence ID" value="QCQ23275.1"/>
    <property type="molecule type" value="Genomic_DNA"/>
</dbReference>
<proteinExistence type="predicted"/>
<reference evidence="3 4" key="1">
    <citation type="submission" date="2019-05" db="EMBL/GenBank/DDBJ databases">
        <title>The Complete Genome Sequence of the n-alkane-degrading Desulfoglaeba alkanexedens ALDC reveals multiple alkylsuccinate synthase gene clusters.</title>
        <authorList>
            <person name="Callaghan A.V."/>
            <person name="Davidova I.A."/>
            <person name="Duncan K.E."/>
            <person name="Morris B."/>
            <person name="McInerney M.J."/>
        </authorList>
    </citation>
    <scope>NUCLEOTIDE SEQUENCE [LARGE SCALE GENOMIC DNA]</scope>
    <source>
        <strain evidence="3 4">ALDC</strain>
    </source>
</reference>
<dbReference type="AlphaFoldDB" id="A0A4P8L7U4"/>
<evidence type="ECO:0000256" key="1">
    <source>
        <dbReference type="SAM" id="Phobius"/>
    </source>
</evidence>
<feature type="domain" description="DUF2760" evidence="2">
    <location>
        <begin position="142"/>
        <end position="262"/>
    </location>
</feature>
<feature type="transmembrane region" description="Helical" evidence="1">
    <location>
        <begin position="12"/>
        <end position="32"/>
    </location>
</feature>
<dbReference type="InterPro" id="IPR021212">
    <property type="entry name" value="DUF2760"/>
</dbReference>
<accession>A0A4P8L7U4</accession>
<sequence>MGMTNKGRISFQLVLVCLVFNGALLAAFFLAGREVLTTVNAWVEPLISAEGPELPQQVRSGLENLKAYTTLLERYLAPAVFGVGGAATFLLWIVAQGIARRQAGKGLESAVAPEKSLKKSEPAEMKAADSLPADVDPKSVGAVLMLSVFQREGRLIDFLNEDLSLYEDAQIGAAVRSIHEGCRSALGETVELEPIFKDEEGASVTVSQGFDAAAVRLTGNVTGDPPFQGILRHRGWRVRRLRLPQITAHVEKERIVAPAEVEVGATD</sequence>
<feature type="transmembrane region" description="Helical" evidence="1">
    <location>
        <begin position="75"/>
        <end position="95"/>
    </location>
</feature>
<protein>
    <submittedName>
        <fullName evidence="3">DUF2760 domain-containing protein</fullName>
    </submittedName>
</protein>
<reference evidence="3 4" key="2">
    <citation type="submission" date="2019-05" db="EMBL/GenBank/DDBJ databases">
        <authorList>
            <person name="Suflita J.M."/>
            <person name="Marks C.R."/>
        </authorList>
    </citation>
    <scope>NUCLEOTIDE SEQUENCE [LARGE SCALE GENOMIC DNA]</scope>
    <source>
        <strain evidence="3 4">ALDC</strain>
    </source>
</reference>
<evidence type="ECO:0000313" key="3">
    <source>
        <dbReference type="EMBL" id="QCQ23275.1"/>
    </source>
</evidence>
<dbReference type="Proteomes" id="UP000298602">
    <property type="component" value="Chromosome"/>
</dbReference>
<keyword evidence="4" id="KW-1185">Reference proteome</keyword>
<dbReference type="KEGG" id="dax:FDQ92_14490"/>
<gene>
    <name evidence="3" type="ORF">FDQ92_14490</name>
</gene>
<dbReference type="OrthoDB" id="21395at2"/>
<organism evidence="3 4">
    <name type="scientific">Desulfoglaeba alkanexedens ALDC</name>
    <dbReference type="NCBI Taxonomy" id="980445"/>
    <lineage>
        <taxon>Bacteria</taxon>
        <taxon>Pseudomonadati</taxon>
        <taxon>Thermodesulfobacteriota</taxon>
        <taxon>Syntrophobacteria</taxon>
        <taxon>Syntrophobacterales</taxon>
        <taxon>Syntrophobacteraceae</taxon>
        <taxon>Desulfoglaeba</taxon>
    </lineage>
</organism>
<keyword evidence="1" id="KW-1133">Transmembrane helix</keyword>
<keyword evidence="1" id="KW-0472">Membrane</keyword>
<name>A0A4P8L7U4_9BACT</name>